<organism evidence="6 7">
    <name type="scientific">Candidatus Brocadia carolinensis</name>
    <dbReference type="NCBI Taxonomy" id="1004156"/>
    <lineage>
        <taxon>Bacteria</taxon>
        <taxon>Pseudomonadati</taxon>
        <taxon>Planctomycetota</taxon>
        <taxon>Candidatus Brocadiia</taxon>
        <taxon>Candidatus Brocadiales</taxon>
        <taxon>Candidatus Brocadiaceae</taxon>
        <taxon>Candidatus Brocadia</taxon>
    </lineage>
</organism>
<dbReference type="EC" id="2.4.99.24" evidence="4"/>
<dbReference type="GO" id="GO:0005829">
    <property type="term" value="C:cytosol"/>
    <property type="evidence" value="ECO:0007669"/>
    <property type="project" value="TreeGrafter"/>
</dbReference>
<dbReference type="Gene3D" id="3.40.50.2000">
    <property type="entry name" value="Glycogen Phosphorylase B"/>
    <property type="match status" value="2"/>
</dbReference>
<comment type="caution">
    <text evidence="6">The sequence shown here is derived from an EMBL/GenBank/DDBJ whole genome shotgun (WGS) entry which is preliminary data.</text>
</comment>
<reference evidence="6 7" key="1">
    <citation type="journal article" date="2017" name="Water Res.">
        <title>Discovery and metagenomic analysis of an anammox bacterial enrichment related to Candidatus "Brocadia caroliniensis" in a full-scale glycerol-fed nitritation-denitritation separate centrate treatment process.</title>
        <authorList>
            <person name="Park H."/>
            <person name="Brotto A.C."/>
            <person name="van Loosdrecht M.C."/>
            <person name="Chandran K."/>
        </authorList>
    </citation>
    <scope>NUCLEOTIDE SEQUENCE [LARGE SCALE GENOMIC DNA]</scope>
    <source>
        <strain evidence="6">26THWARD</strain>
    </source>
</reference>
<keyword evidence="2 6" id="KW-0808">Transferase</keyword>
<evidence type="ECO:0000313" key="6">
    <source>
        <dbReference type="EMBL" id="OOP56165.1"/>
    </source>
</evidence>
<sequence>MDKPTKIGKIIIRSPNWVGDVVMATPAFRCIRENFPDAKITLLLKSYVQKLVEDAPWFNELLLLDAKDQAFRRTHFISLIQRIRAGKYDMGILFPNSFSSACMFWFGSVKRRIGYRRDARSWLLTNGIDRLTENGRFLPTYMGDYYLRLCTAVGCEVRSKDLELFVSETAQRRVDEIGEKYHLNNGRAFILLNPGAAYGSSKCWTAEGFARTADIIKSQLACTIAVVGAPHEAKLATDIEQAAKSKVINLTHEVISLDVLKALIKRCSLLLTVDSGPRHIAVAFKRPVVTLMGPNDPRYTHTPAEIGQVIRADVDCLACHLKICPKDHRCMTQIQPETVAERCLELLQ</sequence>
<dbReference type="InterPro" id="IPR002201">
    <property type="entry name" value="Glyco_trans_9"/>
</dbReference>
<evidence type="ECO:0000256" key="4">
    <source>
        <dbReference type="ARBA" id="ARBA00044042"/>
    </source>
</evidence>
<dbReference type="AlphaFoldDB" id="A0A1V4ASS8"/>
<dbReference type="NCBIfam" id="TIGR02195">
    <property type="entry name" value="heptsyl_trn_II"/>
    <property type="match status" value="1"/>
</dbReference>
<name>A0A1V4ASS8_9BACT</name>
<dbReference type="Proteomes" id="UP000189681">
    <property type="component" value="Unassembled WGS sequence"/>
</dbReference>
<dbReference type="CDD" id="cd03789">
    <property type="entry name" value="GT9_LPS_heptosyltransferase"/>
    <property type="match status" value="1"/>
</dbReference>
<dbReference type="EMBL" id="AYTS01000093">
    <property type="protein sequence ID" value="OOP56165.1"/>
    <property type="molecule type" value="Genomic_DNA"/>
</dbReference>
<dbReference type="PANTHER" id="PTHR30160:SF7">
    <property type="entry name" value="ADP-HEPTOSE--LPS HEPTOSYLTRANSFERASE 2"/>
    <property type="match status" value="1"/>
</dbReference>
<evidence type="ECO:0000256" key="5">
    <source>
        <dbReference type="ARBA" id="ARBA00047503"/>
    </source>
</evidence>
<gene>
    <name evidence="6" type="ORF">AYP45_10510</name>
</gene>
<evidence type="ECO:0000313" key="7">
    <source>
        <dbReference type="Proteomes" id="UP000189681"/>
    </source>
</evidence>
<dbReference type="STRING" id="1004156.AYP45_10510"/>
<dbReference type="InterPro" id="IPR011910">
    <property type="entry name" value="RfaF"/>
</dbReference>
<dbReference type="GO" id="GO:0009244">
    <property type="term" value="P:lipopolysaccharide core region biosynthetic process"/>
    <property type="evidence" value="ECO:0007669"/>
    <property type="project" value="TreeGrafter"/>
</dbReference>
<dbReference type="SUPFAM" id="SSF53756">
    <property type="entry name" value="UDP-Glycosyltransferase/glycogen phosphorylase"/>
    <property type="match status" value="1"/>
</dbReference>
<comment type="catalytic activity">
    <reaction evidence="5">
        <text>an L-alpha-D-Hep-(1-&gt;5)-[alpha-Kdo-(2-&gt;4)]-alpha-Kdo-(2-&gt;6)-lipid A + ADP-L-glycero-beta-D-manno-heptose = an L-alpha-D-Hep-(1-&gt;3)-L-alpha-D-Hep-(1-&gt;5)-[alpha-Kdo-(2-&gt;4)]-alpha-Kdo-(2-&gt;6)-lipid A + ADP + H(+)</text>
        <dbReference type="Rhea" id="RHEA:74071"/>
        <dbReference type="ChEBI" id="CHEBI:15378"/>
        <dbReference type="ChEBI" id="CHEBI:61506"/>
        <dbReference type="ChEBI" id="CHEBI:193068"/>
        <dbReference type="ChEBI" id="CHEBI:193069"/>
        <dbReference type="ChEBI" id="CHEBI:456216"/>
        <dbReference type="EC" id="2.4.99.24"/>
    </reaction>
</comment>
<dbReference type="Pfam" id="PF01075">
    <property type="entry name" value="Glyco_transf_9"/>
    <property type="match status" value="1"/>
</dbReference>
<accession>A0A1V4ASS8</accession>
<evidence type="ECO:0000256" key="2">
    <source>
        <dbReference type="ARBA" id="ARBA00022679"/>
    </source>
</evidence>
<dbReference type="PANTHER" id="PTHR30160">
    <property type="entry name" value="TETRAACYLDISACCHARIDE 4'-KINASE-RELATED"/>
    <property type="match status" value="1"/>
</dbReference>
<evidence type="ECO:0000256" key="3">
    <source>
        <dbReference type="ARBA" id="ARBA00043995"/>
    </source>
</evidence>
<protein>
    <recommendedName>
        <fullName evidence="4">lipopolysaccharide heptosyltransferase II</fullName>
        <ecNumber evidence="4">2.4.99.24</ecNumber>
    </recommendedName>
</protein>
<comment type="similarity">
    <text evidence="3">Belongs to the glycosyltransferase 9 family.</text>
</comment>
<dbReference type="InterPro" id="IPR051199">
    <property type="entry name" value="LPS_LOS_Heptosyltrfase"/>
</dbReference>
<evidence type="ECO:0000256" key="1">
    <source>
        <dbReference type="ARBA" id="ARBA00022676"/>
    </source>
</evidence>
<proteinExistence type="inferred from homology"/>
<keyword evidence="1" id="KW-0328">Glycosyltransferase</keyword>
<dbReference type="GO" id="GO:0008713">
    <property type="term" value="F:ADP-heptose-lipopolysaccharide heptosyltransferase activity"/>
    <property type="evidence" value="ECO:0007669"/>
    <property type="project" value="UniProtKB-EC"/>
</dbReference>